<evidence type="ECO:0000256" key="4">
    <source>
        <dbReference type="PROSITE-ProRule" id="PRU00221"/>
    </source>
</evidence>
<dbReference type="PROSITE" id="PS50082">
    <property type="entry name" value="WD_REPEATS_2"/>
    <property type="match status" value="2"/>
</dbReference>
<evidence type="ECO:0000256" key="5">
    <source>
        <dbReference type="SAM" id="MobiDB-lite"/>
    </source>
</evidence>
<feature type="region of interest" description="Disordered" evidence="5">
    <location>
        <begin position="699"/>
        <end position="726"/>
    </location>
</feature>
<dbReference type="Pfam" id="PF02985">
    <property type="entry name" value="HEAT"/>
    <property type="match status" value="1"/>
</dbReference>
<dbReference type="InterPro" id="IPR016024">
    <property type="entry name" value="ARM-type_fold"/>
</dbReference>
<name>A0AAD9MZQ9_9ANNE</name>
<dbReference type="SUPFAM" id="SSF50978">
    <property type="entry name" value="WD40 repeat-like"/>
    <property type="match status" value="1"/>
</dbReference>
<protein>
    <recommendedName>
        <fullName evidence="6">Raptor N-terminal CASPase-like domain-containing protein</fullName>
    </recommendedName>
</protein>
<keyword evidence="8" id="KW-1185">Reference proteome</keyword>
<comment type="similarity">
    <text evidence="1">Belongs to the WD repeat RAPTOR family.</text>
</comment>
<feature type="compositionally biased region" description="Low complexity" evidence="5">
    <location>
        <begin position="901"/>
        <end position="915"/>
    </location>
</feature>
<feature type="repeat" description="WD" evidence="4">
    <location>
        <begin position="1071"/>
        <end position="1087"/>
    </location>
</feature>
<feature type="region of interest" description="Disordered" evidence="5">
    <location>
        <begin position="833"/>
        <end position="916"/>
    </location>
</feature>
<evidence type="ECO:0000313" key="7">
    <source>
        <dbReference type="EMBL" id="KAK2150143.1"/>
    </source>
</evidence>
<evidence type="ECO:0000313" key="8">
    <source>
        <dbReference type="Proteomes" id="UP001208570"/>
    </source>
</evidence>
<sequence length="1330" mass="149034">MSDLVALGKEADEEDFRIDESEFGELQVPLAFVKKRHLEKIEGTKTFTQTWRMKERMKTVSVALVLCLNVGVDPPDVVKTQPCARLECWIDPTSLSPHKALESIGASLQRQYERWQPRARYKQSLDPTVEEVKKLCTSLRRNARDERVLFHYNGHGVPKPTVNGEIWVFNKTYTQYIPLSVYDLQTWMGSPSIYVYDCSNAAIIVDSFKQFSQQREQELELASMNSGQRYGVSAPSISPPSVKNCIQLAACSAMELLPMTPELPADLFVLESTSKLVPNITLELLDKIPGQLNDRRTMLGELNWIFTAITDTIAWNTLPRELFQKLFRQDLLVASLFRNFLLAERIMRSYNCTPVSSPKLPSTYQHPMWHAWDLALDLCLSQLNGILEEGKTFQHSPFFAEQLTAFQVWLSYGCQKRSPPEQLPIVLQVLLSQVHRLRALELLGRFLDLGPWAVNLALSVGIFPYVLKLLQSSARELRPLLVFIWAKILAVDSSCQADLVKDNGHKYFLSVLTDQFMPAEHRTMAAFVLAMIVNSYQQGRFAALQGNLISICLEQLNDPHHLLRQWLALCLAKVWTKFDDARWCGVRDSAHEKLYKLLEDPIPEVRASAVHALGTFISITTERNEHANNIDHAVAMKLINNAQDGNPIVRKELVVALSGLIQQFETQFVAVAYQFIEEERQAAGMVSGGWNLVPAGTGEPRKLEHRRGSDTAAFGPPSTTSLSGMRRSASSRILRDLLSPTSSSATLAPNMNTSLGGSTENLSVIASRDIIQQSPLKRVTSTSSIPGFLVGSYGNVYVNIWRTLLQMSSDPCPDVADLATKVVSSIKNKAVSSALPKSFSRRSQPSSSSSSSHSAPNSPSNKPNIPQEHLPKMGETPPKNEGERMASFRIAGDTTTRGQPSHHTGTGSPHSSYSTQYLRSKKKFDKLPNAIDEKDEDDAQNEPVICTEFFEWSCKYFAQSVSRLPNEHDPESMSHHRQEYRLLRARKARRESVEEQRRAGFSRLDDQIFLNHNQNVATVVRFHPYVYHLAVSDKDSVTISDWEQYAKLGTFYNQNPKHTRITAMEFVNAHDNALLLTGSDDGAVRVWRNYCIEMGRPLELVTAWQALSDMLPGNRGSGLVLDWEQTTGILYASGDVRTIRVWDTQREHRIQDLATGADSCVTSLTCDTLGQSVLIASCGDGSIRVFDRRAPPNECLVMTLREHSGWVVKVHLDQSGTEKLISAGSAGDVRFWDRRKGESFNVINVMNHGLTAFDVHPHADVLACGSAHQFVSVLNQSGDILSTIKYYDGFMGQRIGSVTSLAFHPYKVKLAVSSTDSFVSVYSSTDYRKR</sequence>
<dbReference type="PANTHER" id="PTHR12848">
    <property type="entry name" value="REGULATORY-ASSOCIATED PROTEIN OF MTOR"/>
    <property type="match status" value="1"/>
</dbReference>
<organism evidence="7 8">
    <name type="scientific">Paralvinella palmiformis</name>
    <dbReference type="NCBI Taxonomy" id="53620"/>
    <lineage>
        <taxon>Eukaryota</taxon>
        <taxon>Metazoa</taxon>
        <taxon>Spiralia</taxon>
        <taxon>Lophotrochozoa</taxon>
        <taxon>Annelida</taxon>
        <taxon>Polychaeta</taxon>
        <taxon>Sedentaria</taxon>
        <taxon>Canalipalpata</taxon>
        <taxon>Terebellida</taxon>
        <taxon>Terebelliformia</taxon>
        <taxon>Alvinellidae</taxon>
        <taxon>Paralvinella</taxon>
    </lineage>
</organism>
<evidence type="ECO:0000256" key="2">
    <source>
        <dbReference type="ARBA" id="ARBA00022574"/>
    </source>
</evidence>
<dbReference type="InterPro" id="IPR011989">
    <property type="entry name" value="ARM-like"/>
</dbReference>
<dbReference type="Pfam" id="PF14538">
    <property type="entry name" value="Raptor_N"/>
    <property type="match status" value="1"/>
</dbReference>
<feature type="domain" description="Raptor N-terminal CASPase-like" evidence="6">
    <location>
        <begin position="56"/>
        <end position="209"/>
    </location>
</feature>
<dbReference type="Gene3D" id="2.130.10.10">
    <property type="entry name" value="YVTN repeat-like/Quinoprotein amine dehydrogenase"/>
    <property type="match status" value="2"/>
</dbReference>
<accession>A0AAD9MZQ9</accession>
<dbReference type="InterPro" id="IPR001680">
    <property type="entry name" value="WD40_rpt"/>
</dbReference>
<feature type="compositionally biased region" description="Low complexity" evidence="5">
    <location>
        <begin position="836"/>
        <end position="863"/>
    </location>
</feature>
<dbReference type="GO" id="GO:0009267">
    <property type="term" value="P:cellular response to starvation"/>
    <property type="evidence" value="ECO:0007669"/>
    <property type="project" value="TreeGrafter"/>
</dbReference>
<dbReference type="SMART" id="SM01302">
    <property type="entry name" value="Raptor_N"/>
    <property type="match status" value="1"/>
</dbReference>
<dbReference type="PANTHER" id="PTHR12848:SF16">
    <property type="entry name" value="REGULATORY-ASSOCIATED PROTEIN OF MTOR"/>
    <property type="match status" value="1"/>
</dbReference>
<feature type="compositionally biased region" description="Basic and acidic residues" evidence="5">
    <location>
        <begin position="699"/>
        <end position="709"/>
    </location>
</feature>
<dbReference type="FunFam" id="1.25.10.10:FF:000065">
    <property type="entry name" value="Regulatory-associated protein of MTOR, complex 1"/>
    <property type="match status" value="1"/>
</dbReference>
<dbReference type="GO" id="GO:0071230">
    <property type="term" value="P:cellular response to amino acid stimulus"/>
    <property type="evidence" value="ECO:0007669"/>
    <property type="project" value="TreeGrafter"/>
</dbReference>
<dbReference type="InterPro" id="IPR015943">
    <property type="entry name" value="WD40/YVTN_repeat-like_dom_sf"/>
</dbReference>
<dbReference type="InterPro" id="IPR029347">
    <property type="entry name" value="Raptor_N"/>
</dbReference>
<dbReference type="SUPFAM" id="SSF48371">
    <property type="entry name" value="ARM repeat"/>
    <property type="match status" value="1"/>
</dbReference>
<dbReference type="SMART" id="SM00320">
    <property type="entry name" value="WD40"/>
    <property type="match status" value="7"/>
</dbReference>
<dbReference type="Proteomes" id="UP001208570">
    <property type="component" value="Unassembled WGS sequence"/>
</dbReference>
<feature type="compositionally biased region" description="Polar residues" evidence="5">
    <location>
        <begin position="717"/>
        <end position="726"/>
    </location>
</feature>
<keyword evidence="3" id="KW-0677">Repeat</keyword>
<dbReference type="GO" id="GO:0005737">
    <property type="term" value="C:cytoplasm"/>
    <property type="evidence" value="ECO:0007669"/>
    <property type="project" value="TreeGrafter"/>
</dbReference>
<dbReference type="FunFam" id="2.130.10.10:FF:000072">
    <property type="entry name" value="Regulatory-associated protein of MTOR, complex 1"/>
    <property type="match status" value="1"/>
</dbReference>
<dbReference type="PRINTS" id="PR01547">
    <property type="entry name" value="YEAST176DUF"/>
</dbReference>
<keyword evidence="2 4" id="KW-0853">WD repeat</keyword>
<evidence type="ECO:0000259" key="6">
    <source>
        <dbReference type="SMART" id="SM01302"/>
    </source>
</evidence>
<dbReference type="GO" id="GO:0030674">
    <property type="term" value="F:protein-macromolecule adaptor activity"/>
    <property type="evidence" value="ECO:0007669"/>
    <property type="project" value="TreeGrafter"/>
</dbReference>
<reference evidence="7" key="1">
    <citation type="journal article" date="2023" name="Mol. Biol. Evol.">
        <title>Third-Generation Sequencing Reveals the Adaptive Role of the Epigenome in Three Deep-Sea Polychaetes.</title>
        <authorList>
            <person name="Perez M."/>
            <person name="Aroh O."/>
            <person name="Sun Y."/>
            <person name="Lan Y."/>
            <person name="Juniper S.K."/>
            <person name="Young C.R."/>
            <person name="Angers B."/>
            <person name="Qian P.Y."/>
        </authorList>
    </citation>
    <scope>NUCLEOTIDE SEQUENCE</scope>
    <source>
        <strain evidence="7">P08H-3</strain>
    </source>
</reference>
<proteinExistence type="inferred from homology"/>
<evidence type="ECO:0000256" key="3">
    <source>
        <dbReference type="ARBA" id="ARBA00022737"/>
    </source>
</evidence>
<dbReference type="EMBL" id="JAODUP010000421">
    <property type="protein sequence ID" value="KAK2150143.1"/>
    <property type="molecule type" value="Genomic_DNA"/>
</dbReference>
<feature type="repeat" description="WD" evidence="4">
    <location>
        <begin position="1200"/>
        <end position="1242"/>
    </location>
</feature>
<gene>
    <name evidence="7" type="ORF">LSH36_421g02043</name>
</gene>
<dbReference type="GO" id="GO:0031931">
    <property type="term" value="C:TORC1 complex"/>
    <property type="evidence" value="ECO:0007669"/>
    <property type="project" value="InterPro"/>
</dbReference>
<dbReference type="InterPro" id="IPR004083">
    <property type="entry name" value="Raptor"/>
</dbReference>
<dbReference type="InterPro" id="IPR036322">
    <property type="entry name" value="WD40_repeat_dom_sf"/>
</dbReference>
<evidence type="ECO:0000256" key="1">
    <source>
        <dbReference type="ARBA" id="ARBA00009257"/>
    </source>
</evidence>
<dbReference type="Pfam" id="PF00400">
    <property type="entry name" value="WD40"/>
    <property type="match status" value="1"/>
</dbReference>
<dbReference type="GO" id="GO:0030307">
    <property type="term" value="P:positive regulation of cell growth"/>
    <property type="evidence" value="ECO:0007669"/>
    <property type="project" value="TreeGrafter"/>
</dbReference>
<dbReference type="GO" id="GO:0010506">
    <property type="term" value="P:regulation of autophagy"/>
    <property type="evidence" value="ECO:0007669"/>
    <property type="project" value="TreeGrafter"/>
</dbReference>
<comment type="caution">
    <text evidence="7">The sequence shown here is derived from an EMBL/GenBank/DDBJ whole genome shotgun (WGS) entry which is preliminary data.</text>
</comment>
<dbReference type="GO" id="GO:0038202">
    <property type="term" value="P:TORC1 signaling"/>
    <property type="evidence" value="ECO:0007669"/>
    <property type="project" value="TreeGrafter"/>
</dbReference>
<dbReference type="InterPro" id="IPR000357">
    <property type="entry name" value="HEAT"/>
</dbReference>
<dbReference type="Gene3D" id="1.25.10.10">
    <property type="entry name" value="Leucine-rich Repeat Variant"/>
    <property type="match status" value="1"/>
</dbReference>